<dbReference type="AlphaFoldDB" id="A0A6S6S6V1"/>
<evidence type="ECO:0000313" key="1">
    <source>
        <dbReference type="EMBL" id="CAA6798750.1"/>
    </source>
</evidence>
<reference evidence="1" key="1">
    <citation type="submission" date="2020-01" db="EMBL/GenBank/DDBJ databases">
        <authorList>
            <person name="Meier V. D."/>
            <person name="Meier V D."/>
        </authorList>
    </citation>
    <scope>NUCLEOTIDE SEQUENCE</scope>
    <source>
        <strain evidence="1">HLG_WM_MAG_06</strain>
    </source>
</reference>
<dbReference type="EMBL" id="CACVAP010000011">
    <property type="protein sequence ID" value="CAA6798750.1"/>
    <property type="molecule type" value="Genomic_DNA"/>
</dbReference>
<sequence length="131" mass="14775">MKKILLMSIVAGGLLFAEGVVNRENIKVMQDLETSIAVIQKGFFYNNEGIVANGVNDVKALMKNIDAFKIQNEDDLKFDSHKYAKDESESISLLADTLLTQFKDGKKDDSTRTYSTILNKCIACHKIIRKW</sequence>
<accession>A0A6S6S6V1</accession>
<proteinExistence type="predicted"/>
<name>A0A6S6S6V1_9BACT</name>
<protein>
    <recommendedName>
        <fullName evidence="2">Cytochrome C</fullName>
    </recommendedName>
</protein>
<organism evidence="1">
    <name type="scientific">uncultured Sulfurovum sp</name>
    <dbReference type="NCBI Taxonomy" id="269237"/>
    <lineage>
        <taxon>Bacteria</taxon>
        <taxon>Pseudomonadati</taxon>
        <taxon>Campylobacterota</taxon>
        <taxon>Epsilonproteobacteria</taxon>
        <taxon>Campylobacterales</taxon>
        <taxon>Sulfurovaceae</taxon>
        <taxon>Sulfurovum</taxon>
        <taxon>environmental samples</taxon>
    </lineage>
</organism>
<gene>
    <name evidence="1" type="ORF">HELGO_WM2259</name>
</gene>
<evidence type="ECO:0008006" key="2">
    <source>
        <dbReference type="Google" id="ProtNLM"/>
    </source>
</evidence>